<keyword evidence="3" id="KW-1185">Reference proteome</keyword>
<dbReference type="Proteomes" id="UP000000305">
    <property type="component" value="Unassembled WGS sequence"/>
</dbReference>
<evidence type="ECO:0000259" key="1">
    <source>
        <dbReference type="Pfam" id="PF13358"/>
    </source>
</evidence>
<dbReference type="InterPro" id="IPR038717">
    <property type="entry name" value="Tc1-like_DDE_dom"/>
</dbReference>
<reference evidence="2 3" key="1">
    <citation type="journal article" date="2011" name="Science">
        <title>The ecoresponsive genome of Daphnia pulex.</title>
        <authorList>
            <person name="Colbourne J.K."/>
            <person name="Pfrender M.E."/>
            <person name="Gilbert D."/>
            <person name="Thomas W.K."/>
            <person name="Tucker A."/>
            <person name="Oakley T.H."/>
            <person name="Tokishita S."/>
            <person name="Aerts A."/>
            <person name="Arnold G.J."/>
            <person name="Basu M.K."/>
            <person name="Bauer D.J."/>
            <person name="Caceres C.E."/>
            <person name="Carmel L."/>
            <person name="Casola C."/>
            <person name="Choi J.H."/>
            <person name="Detter J.C."/>
            <person name="Dong Q."/>
            <person name="Dusheyko S."/>
            <person name="Eads B.D."/>
            <person name="Frohlich T."/>
            <person name="Geiler-Samerotte K.A."/>
            <person name="Gerlach D."/>
            <person name="Hatcher P."/>
            <person name="Jogdeo S."/>
            <person name="Krijgsveld J."/>
            <person name="Kriventseva E.V."/>
            <person name="Kultz D."/>
            <person name="Laforsch C."/>
            <person name="Lindquist E."/>
            <person name="Lopez J."/>
            <person name="Manak J.R."/>
            <person name="Muller J."/>
            <person name="Pangilinan J."/>
            <person name="Patwardhan R.P."/>
            <person name="Pitluck S."/>
            <person name="Pritham E.J."/>
            <person name="Rechtsteiner A."/>
            <person name="Rho M."/>
            <person name="Rogozin I.B."/>
            <person name="Sakarya O."/>
            <person name="Salamov A."/>
            <person name="Schaack S."/>
            <person name="Shapiro H."/>
            <person name="Shiga Y."/>
            <person name="Skalitzky C."/>
            <person name="Smith Z."/>
            <person name="Souvorov A."/>
            <person name="Sung W."/>
            <person name="Tang Z."/>
            <person name="Tsuchiya D."/>
            <person name="Tu H."/>
            <person name="Vos H."/>
            <person name="Wang M."/>
            <person name="Wolf Y.I."/>
            <person name="Yamagata H."/>
            <person name="Yamada T."/>
            <person name="Ye Y."/>
            <person name="Shaw J.R."/>
            <person name="Andrews J."/>
            <person name="Crease T.J."/>
            <person name="Tang H."/>
            <person name="Lucas S.M."/>
            <person name="Robertson H.M."/>
            <person name="Bork P."/>
            <person name="Koonin E.V."/>
            <person name="Zdobnov E.M."/>
            <person name="Grigoriev I.V."/>
            <person name="Lynch M."/>
            <person name="Boore J.L."/>
        </authorList>
    </citation>
    <scope>NUCLEOTIDE SEQUENCE [LARGE SCALE GENOMIC DNA]</scope>
</reference>
<dbReference type="KEGG" id="dpx:DAPPUDRAFT_28070"/>
<gene>
    <name evidence="2" type="ORF">DAPPUDRAFT_28070</name>
</gene>
<dbReference type="PhylomeDB" id="E9GH04"/>
<dbReference type="EMBL" id="GL732544">
    <property type="protein sequence ID" value="EFX81117.1"/>
    <property type="molecule type" value="Genomic_DNA"/>
</dbReference>
<feature type="non-terminal residue" evidence="2">
    <location>
        <position position="94"/>
    </location>
</feature>
<dbReference type="STRING" id="6669.E9GH04"/>
<feature type="non-terminal residue" evidence="2">
    <location>
        <position position="1"/>
    </location>
</feature>
<feature type="domain" description="Tc1-like transposase DDE" evidence="1">
    <location>
        <begin position="9"/>
        <end position="94"/>
    </location>
</feature>
<dbReference type="InParanoid" id="E9GH04"/>
<organism evidence="2 3">
    <name type="scientific">Daphnia pulex</name>
    <name type="common">Water flea</name>
    <dbReference type="NCBI Taxonomy" id="6669"/>
    <lineage>
        <taxon>Eukaryota</taxon>
        <taxon>Metazoa</taxon>
        <taxon>Ecdysozoa</taxon>
        <taxon>Arthropoda</taxon>
        <taxon>Crustacea</taxon>
        <taxon>Branchiopoda</taxon>
        <taxon>Diplostraca</taxon>
        <taxon>Cladocera</taxon>
        <taxon>Anomopoda</taxon>
        <taxon>Daphniidae</taxon>
        <taxon>Daphnia</taxon>
    </lineage>
</organism>
<dbReference type="OrthoDB" id="6370901at2759"/>
<dbReference type="HOGENOM" id="CLU_033666_13_0_1"/>
<dbReference type="InterPro" id="IPR036397">
    <property type="entry name" value="RNaseH_sf"/>
</dbReference>
<dbReference type="AlphaFoldDB" id="E9GH04"/>
<evidence type="ECO:0000313" key="2">
    <source>
        <dbReference type="EMBL" id="EFX81117.1"/>
    </source>
</evidence>
<dbReference type="Gene3D" id="3.30.420.10">
    <property type="entry name" value="Ribonuclease H-like superfamily/Ribonuclease H"/>
    <property type="match status" value="1"/>
</dbReference>
<name>E9GH04_DAPPU</name>
<dbReference type="Pfam" id="PF13358">
    <property type="entry name" value="DDE_3"/>
    <property type="match status" value="1"/>
</dbReference>
<protein>
    <recommendedName>
        <fullName evidence="1">Tc1-like transposase DDE domain-containing protein</fullName>
    </recommendedName>
</protein>
<proteinExistence type="predicted"/>
<dbReference type="GO" id="GO:0003676">
    <property type="term" value="F:nucleic acid binding"/>
    <property type="evidence" value="ECO:0007669"/>
    <property type="project" value="InterPro"/>
</dbReference>
<accession>E9GH04</accession>
<evidence type="ECO:0000313" key="3">
    <source>
        <dbReference type="Proteomes" id="UP000000305"/>
    </source>
</evidence>
<sequence>TVPVWAWYSASGAGDFVRINGKLDSEKYLAIIGDILLPSIQLRFPKRRVKFIHDRSPIHQAIKIRELFADHEREIELLPWPAKGADMNPIENLW</sequence>
<dbReference type="OMA" id="VWAWYSA"/>